<organism evidence="4 5">
    <name type="scientific">Lithohypha guttulata</name>
    <dbReference type="NCBI Taxonomy" id="1690604"/>
    <lineage>
        <taxon>Eukaryota</taxon>
        <taxon>Fungi</taxon>
        <taxon>Dikarya</taxon>
        <taxon>Ascomycota</taxon>
        <taxon>Pezizomycotina</taxon>
        <taxon>Eurotiomycetes</taxon>
        <taxon>Chaetothyriomycetidae</taxon>
        <taxon>Chaetothyriales</taxon>
        <taxon>Trichomeriaceae</taxon>
        <taxon>Lithohypha</taxon>
    </lineage>
</organism>
<dbReference type="InterPro" id="IPR050523">
    <property type="entry name" value="AKR_Detox_Biosynth"/>
</dbReference>
<protein>
    <recommendedName>
        <fullName evidence="3">NADP-dependent oxidoreductase domain-containing protein</fullName>
    </recommendedName>
</protein>
<dbReference type="PANTHER" id="PTHR43364:SF4">
    <property type="entry name" value="NAD(P)-LINKED OXIDOREDUCTASE SUPERFAMILY PROTEIN"/>
    <property type="match status" value="1"/>
</dbReference>
<evidence type="ECO:0000256" key="2">
    <source>
        <dbReference type="ARBA" id="ARBA00038157"/>
    </source>
</evidence>
<reference evidence="4 5" key="1">
    <citation type="submission" date="2023-08" db="EMBL/GenBank/DDBJ databases">
        <title>Black Yeasts Isolated from many extreme environments.</title>
        <authorList>
            <person name="Coleine C."/>
            <person name="Stajich J.E."/>
            <person name="Selbmann L."/>
        </authorList>
    </citation>
    <scope>NUCLEOTIDE SEQUENCE [LARGE SCALE GENOMIC DNA]</scope>
    <source>
        <strain evidence="4 5">CCFEE 5885</strain>
    </source>
</reference>
<dbReference type="Pfam" id="PF00248">
    <property type="entry name" value="Aldo_ket_red"/>
    <property type="match status" value="1"/>
</dbReference>
<proteinExistence type="inferred from homology"/>
<accession>A0ABR0JYA7</accession>
<evidence type="ECO:0000313" key="4">
    <source>
        <dbReference type="EMBL" id="KAK5079592.1"/>
    </source>
</evidence>
<dbReference type="InterPro" id="IPR036812">
    <property type="entry name" value="NAD(P)_OxRdtase_dom_sf"/>
</dbReference>
<feature type="domain" description="NADP-dependent oxidoreductase" evidence="3">
    <location>
        <begin position="72"/>
        <end position="374"/>
    </location>
</feature>
<gene>
    <name evidence="4" type="ORF">LTR24_009125</name>
</gene>
<dbReference type="SUPFAM" id="SSF51430">
    <property type="entry name" value="NAD(P)-linked oxidoreductase"/>
    <property type="match status" value="1"/>
</dbReference>
<keyword evidence="5" id="KW-1185">Reference proteome</keyword>
<dbReference type="PANTHER" id="PTHR43364">
    <property type="entry name" value="NADH-SPECIFIC METHYLGLYOXAL REDUCTASE-RELATED"/>
    <property type="match status" value="1"/>
</dbReference>
<dbReference type="EMBL" id="JAVRRG010000183">
    <property type="protein sequence ID" value="KAK5079592.1"/>
    <property type="molecule type" value="Genomic_DNA"/>
</dbReference>
<name>A0ABR0JYA7_9EURO</name>
<evidence type="ECO:0000259" key="3">
    <source>
        <dbReference type="Pfam" id="PF00248"/>
    </source>
</evidence>
<sequence>MSIIQRRQLQSRPLYLRKPSEDVSSVSSYQSDLFSPCSTASSVSDVSNLAASDSATNDHAVEELPLRKPPVKLVLGTASIGSDRSPLAKISTPEDVDPILDLFRSRGYFEIDTARAYPVGAAGTCERLLGQRSLSQWAEVSTKVSSFMPGCHSAKSIMRSINYSLESLNVESVDIMYLHAPDRATPFKITCEVMHNAFLEGKFQRFGLSNFTVDEVIEVVTICEENGYTRPSVYQGQYNPVCRDAEDRLFTTLKQHRIAFYAYSPSACGFFGTEVASQKGRWTPTSPLGKKYISDYFHGHLFAVAEVMKESAAKYGITGHAAALRWTAWHSELSEECGDAVIIGFSAYDQLAQNLNTLEQGPLPAPLLNTINEVWGMVKLSGEGPQCALV</sequence>
<dbReference type="Proteomes" id="UP001345013">
    <property type="component" value="Unassembled WGS sequence"/>
</dbReference>
<comment type="caution">
    <text evidence="4">The sequence shown here is derived from an EMBL/GenBank/DDBJ whole genome shotgun (WGS) entry which is preliminary data.</text>
</comment>
<evidence type="ECO:0000313" key="5">
    <source>
        <dbReference type="Proteomes" id="UP001345013"/>
    </source>
</evidence>
<dbReference type="InterPro" id="IPR023210">
    <property type="entry name" value="NADP_OxRdtase_dom"/>
</dbReference>
<dbReference type="CDD" id="cd19075">
    <property type="entry name" value="AKR_AKR7A1-5"/>
    <property type="match status" value="1"/>
</dbReference>
<dbReference type="Gene3D" id="3.20.20.100">
    <property type="entry name" value="NADP-dependent oxidoreductase domain"/>
    <property type="match status" value="1"/>
</dbReference>
<keyword evidence="1" id="KW-0560">Oxidoreductase</keyword>
<comment type="similarity">
    <text evidence="2">Belongs to the aldo/keto reductase family. Aldo/keto reductase 2 subfamily.</text>
</comment>
<evidence type="ECO:0000256" key="1">
    <source>
        <dbReference type="ARBA" id="ARBA00023002"/>
    </source>
</evidence>